<dbReference type="RefSeq" id="WP_157298761.1">
    <property type="nucleotide sequence ID" value="NZ_BAAAZB010000005.1"/>
</dbReference>
<gene>
    <name evidence="1" type="ORF">GO495_06020</name>
</gene>
<evidence type="ECO:0000313" key="2">
    <source>
        <dbReference type="Proteomes" id="UP000468388"/>
    </source>
</evidence>
<dbReference type="OrthoDB" id="581665at2"/>
<organism evidence="1 2">
    <name type="scientific">Chitinophaga oryziterrae</name>
    <dbReference type="NCBI Taxonomy" id="1031224"/>
    <lineage>
        <taxon>Bacteria</taxon>
        <taxon>Pseudomonadati</taxon>
        <taxon>Bacteroidota</taxon>
        <taxon>Chitinophagia</taxon>
        <taxon>Chitinophagales</taxon>
        <taxon>Chitinophagaceae</taxon>
        <taxon>Chitinophaga</taxon>
    </lineage>
</organism>
<protein>
    <recommendedName>
        <fullName evidence="3">PIN domain-containing protein</fullName>
    </recommendedName>
</protein>
<accession>A0A6N8J680</accession>
<evidence type="ECO:0000313" key="1">
    <source>
        <dbReference type="EMBL" id="MVT40131.1"/>
    </source>
</evidence>
<proteinExistence type="predicted"/>
<dbReference type="AlphaFoldDB" id="A0A6N8J680"/>
<evidence type="ECO:0008006" key="3">
    <source>
        <dbReference type="Google" id="ProtNLM"/>
    </source>
</evidence>
<keyword evidence="2" id="KW-1185">Reference proteome</keyword>
<dbReference type="EMBL" id="WRXO01000001">
    <property type="protein sequence ID" value="MVT40131.1"/>
    <property type="molecule type" value="Genomic_DNA"/>
</dbReference>
<comment type="caution">
    <text evidence="1">The sequence shown here is derived from an EMBL/GenBank/DDBJ whole genome shotgun (WGS) entry which is preliminary data.</text>
</comment>
<dbReference type="InterPro" id="IPR021799">
    <property type="entry name" value="PIN-like_prokaryotic"/>
</dbReference>
<dbReference type="Proteomes" id="UP000468388">
    <property type="component" value="Unassembled WGS sequence"/>
</dbReference>
<dbReference type="Pfam" id="PF11848">
    <property type="entry name" value="DUF3368"/>
    <property type="match status" value="1"/>
</dbReference>
<reference evidence="1 2" key="1">
    <citation type="submission" date="2019-12" db="EMBL/GenBank/DDBJ databases">
        <title>The draft genomic sequence of strain Chitinophaga oryziterrae JCM 16595.</title>
        <authorList>
            <person name="Zhang X."/>
        </authorList>
    </citation>
    <scope>NUCLEOTIDE SEQUENCE [LARGE SCALE GENOMIC DNA]</scope>
    <source>
        <strain evidence="1 2">JCM 16595</strain>
    </source>
</reference>
<sequence length="196" mass="22823">MTIDITTCVKVNIIDSCSIWNLLSSILLYNRIKTNGFHFSITQFVEYECLFKERSNPVNHDKEIQERLRKTRENGAFSTHRLSIDDLQDSDVVKYSQHLGRGELSSIAFCKKTNQVFLTDDQKARKIAKSILGIEKTQTVPHLVGWLFYEGILTDSDLEPIIEEHKKFDRPLEKYFRSVYSEAMRVKLMTRQSSPQ</sequence>
<name>A0A6N8J680_9BACT</name>